<dbReference type="PANTHER" id="PTHR46088">
    <property type="entry name" value="TUBULIN--TYROSINE LIGASE-LIKE PROTEIN 12"/>
    <property type="match status" value="1"/>
</dbReference>
<dbReference type="Proteomes" id="UP000246121">
    <property type="component" value="Unassembled WGS sequence"/>
</dbReference>
<dbReference type="VEuPathDB" id="TriTrypDB:TCSYLVIO_005555"/>
<dbReference type="Gene3D" id="3.30.470.20">
    <property type="entry name" value="ATP-grasp fold, B domain"/>
    <property type="match status" value="1"/>
</dbReference>
<protein>
    <recommendedName>
        <fullName evidence="1">Tubulin--tyrosine ligase-like protein 12 SET-like domain-containing protein</fullName>
    </recommendedName>
</protein>
<dbReference type="VEuPathDB" id="TriTrypDB:BCY84_14609"/>
<dbReference type="GO" id="GO:0005737">
    <property type="term" value="C:cytoplasm"/>
    <property type="evidence" value="ECO:0007669"/>
    <property type="project" value="TreeGrafter"/>
</dbReference>
<evidence type="ECO:0000259" key="1">
    <source>
        <dbReference type="Pfam" id="PF25556"/>
    </source>
</evidence>
<comment type="caution">
    <text evidence="2">The sequence shown here is derived from an EMBL/GenBank/DDBJ whole genome shotgun (WGS) entry which is preliminary data.</text>
</comment>
<name>A0A2V2W886_TRYCR</name>
<dbReference type="InterPro" id="IPR027749">
    <property type="entry name" value="TTLL12"/>
</dbReference>
<evidence type="ECO:0000313" key="2">
    <source>
        <dbReference type="EMBL" id="PWV02774.1"/>
    </source>
</evidence>
<dbReference type="VEuPathDB" id="TriTrypDB:ECC02_002778"/>
<dbReference type="PANTHER" id="PTHR46088:SF1">
    <property type="entry name" value="TUBULIN--TYROSINE LIGASE-LIKE PROTEIN 12"/>
    <property type="match status" value="1"/>
</dbReference>
<evidence type="ECO:0000313" key="3">
    <source>
        <dbReference type="Proteomes" id="UP000246121"/>
    </source>
</evidence>
<dbReference type="InterPro" id="IPR004344">
    <property type="entry name" value="TTL/TTLL_fam"/>
</dbReference>
<proteinExistence type="predicted"/>
<dbReference type="AlphaFoldDB" id="A0A2V2W886"/>
<dbReference type="InterPro" id="IPR057954">
    <property type="entry name" value="SET_TTL12"/>
</dbReference>
<dbReference type="OrthoDB" id="60477at2759"/>
<dbReference type="VEuPathDB" id="TriTrypDB:C3747_1g482"/>
<gene>
    <name evidence="2" type="ORF">C4B63_2g456</name>
</gene>
<dbReference type="EMBL" id="PRFA01000002">
    <property type="protein sequence ID" value="PWV02774.1"/>
    <property type="molecule type" value="Genomic_DNA"/>
</dbReference>
<dbReference type="Pfam" id="PF03133">
    <property type="entry name" value="TTL"/>
    <property type="match status" value="1"/>
</dbReference>
<dbReference type="VEuPathDB" id="TriTrypDB:Tc_MARK_6215"/>
<sequence length="661" mass="75174">MNTFEEFSRLLSTWFEAHGLTEHLQRRLDEKLRNDIFDAGDFFSLAAVADGESEGDADSLQEAEASASNEYVLVATRDLRAKEDIWLVDHCCTFRLREFCEHLEANATLRERLGRILSLKLSHTNAKEDTQTVFDHIWTKVGSYRLPNEVFEGDSQYENTWFIHDEVGSAIKVVTGEPGNMKLEPIPLCFPEKGGVFSAMWCVEDMEEGTIATQKAASVLESAGGKEVVELLYGPAGGESYVDAKRVCVEAWRRLAGRLEAVLTTAEGHVDRNDNGGARHCPPTASLAAPLPETRNNEELRAKLPLRVFTDSKLVSANLTDARSFLLVDLPREAQVMWIFHDPIHDLAPFQHAQFISQFPEERLFTSKQGLTRLIQEHYGYVEWFQASYDTTSQLREFIGDFMARQVQLNAADPDVVVTQDDTRLLRSVDGTNLWITKPINLARSVDMTVSSNLKALLKAIETGPKVVCKYIANSATLRRRKFDLRFIVAVRSFASEETPMEAYVYNVFWTRFALEDYALNEFDRYEKHWTVMNYANPEKLIQLHHSEFIEEFNAEYACKGYGDSLWARDVYPKVLKMLRAAFGVVKVGGADRRRCRAIYGVDVMLRETLDDTRGTKSLEPTLLEITYGPDCQRACKYHPNFLNEVFRTLFLGTPANMTRL</sequence>
<dbReference type="VEuPathDB" id="TriTrypDB:TcG_04114"/>
<reference evidence="2 3" key="1">
    <citation type="journal article" date="2018" name="Microb. Genom.">
        <title>Expanding an expanded genome: long-read sequencing of Trypanosoma cruzi.</title>
        <authorList>
            <person name="Berna L."/>
            <person name="Rodriguez M."/>
            <person name="Chiribao M.L."/>
            <person name="Parodi-Talice A."/>
            <person name="Pita S."/>
            <person name="Rijo G."/>
            <person name="Alvarez-Valin F."/>
            <person name="Robello C."/>
        </authorList>
    </citation>
    <scope>NUCLEOTIDE SEQUENCE [LARGE SCALE GENOMIC DNA]</scope>
    <source>
        <strain evidence="2 3">Dm28c</strain>
    </source>
</reference>
<dbReference type="VEuPathDB" id="TriTrypDB:TcCLB.504153.70"/>
<dbReference type="VEuPathDB" id="TriTrypDB:TcYC6_0072840"/>
<dbReference type="PROSITE" id="PS51221">
    <property type="entry name" value="TTL"/>
    <property type="match status" value="1"/>
</dbReference>
<dbReference type="VEuPathDB" id="TriTrypDB:TcCL_ESM00487"/>
<dbReference type="VEuPathDB" id="TriTrypDB:C4B63_2g456"/>
<dbReference type="VEuPathDB" id="TriTrypDB:TcBrA4_0058460"/>
<dbReference type="VEuPathDB" id="TriTrypDB:TCDM_01538"/>
<feature type="domain" description="Tubulin--tyrosine ligase-like protein 12 SET-like" evidence="1">
    <location>
        <begin position="80"/>
        <end position="214"/>
    </location>
</feature>
<dbReference type="Pfam" id="PF25556">
    <property type="entry name" value="SET_TTL"/>
    <property type="match status" value="1"/>
</dbReference>
<organism evidence="2 3">
    <name type="scientific">Trypanosoma cruzi</name>
    <dbReference type="NCBI Taxonomy" id="5693"/>
    <lineage>
        <taxon>Eukaryota</taxon>
        <taxon>Discoba</taxon>
        <taxon>Euglenozoa</taxon>
        <taxon>Kinetoplastea</taxon>
        <taxon>Metakinetoplastina</taxon>
        <taxon>Trypanosomatida</taxon>
        <taxon>Trypanosomatidae</taxon>
        <taxon>Trypanosoma</taxon>
        <taxon>Schizotrypanum</taxon>
    </lineage>
</organism>
<accession>A0A2V2W886</accession>